<evidence type="ECO:0000313" key="2">
    <source>
        <dbReference type="Proteomes" id="UP000814140"/>
    </source>
</evidence>
<proteinExistence type="predicted"/>
<dbReference type="EMBL" id="MU277212">
    <property type="protein sequence ID" value="KAI0061466.1"/>
    <property type="molecule type" value="Genomic_DNA"/>
</dbReference>
<reference evidence="1" key="1">
    <citation type="submission" date="2021-03" db="EMBL/GenBank/DDBJ databases">
        <authorList>
            <consortium name="DOE Joint Genome Institute"/>
            <person name="Ahrendt S."/>
            <person name="Looney B.P."/>
            <person name="Miyauchi S."/>
            <person name="Morin E."/>
            <person name="Drula E."/>
            <person name="Courty P.E."/>
            <person name="Chicoki N."/>
            <person name="Fauchery L."/>
            <person name="Kohler A."/>
            <person name="Kuo A."/>
            <person name="Labutti K."/>
            <person name="Pangilinan J."/>
            <person name="Lipzen A."/>
            <person name="Riley R."/>
            <person name="Andreopoulos W."/>
            <person name="He G."/>
            <person name="Johnson J."/>
            <person name="Barry K.W."/>
            <person name="Grigoriev I.V."/>
            <person name="Nagy L."/>
            <person name="Hibbett D."/>
            <person name="Henrissat B."/>
            <person name="Matheny P.B."/>
            <person name="Labbe J."/>
            <person name="Martin F."/>
        </authorList>
    </citation>
    <scope>NUCLEOTIDE SEQUENCE</scope>
    <source>
        <strain evidence="1">HHB10654</strain>
    </source>
</reference>
<evidence type="ECO:0000313" key="1">
    <source>
        <dbReference type="EMBL" id="KAI0061466.1"/>
    </source>
</evidence>
<protein>
    <submittedName>
        <fullName evidence="1">Uncharacterized protein</fullName>
    </submittedName>
</protein>
<keyword evidence="2" id="KW-1185">Reference proteome</keyword>
<sequence>MPRAYTDSPRYIVQQLPSKLRGIEGRRWDLKVDPHVYDLSIDSSQDLVVFAARSPEGSSNIFQLRSLSTGDVHPFACSSGVIELGQLLPYKTSLDICGKHILAVVRPIDAMFYVWNWRTGHVALSMIVPSDASRTESACFLDDRHIIVVASDLPDEDAVRLLIQEVPKEGTNTSPSFSFALPAFLRKSSLASLRIRSSVTSRSPRGPCLFYADPDDRLLYVHAVMLVDSFYEEFMITIPSRTFTSYIVSHSPAQHPVDVGWEDWGPSGSRVSRIPPRAWLARGFLVSGMRMVSSAPSLNAAGSRYVFAVYDYHPLRVARAASLRGAAGGVVLGDEVPAQFTGAGYGAVTTTMPYLVNEIPLPAELSNLALEVGELDVALCEDGILMFRYSRTRIQNVWSYTF</sequence>
<accession>A0ACB8T021</accession>
<organism evidence="1 2">
    <name type="scientific">Artomyces pyxidatus</name>
    <dbReference type="NCBI Taxonomy" id="48021"/>
    <lineage>
        <taxon>Eukaryota</taxon>
        <taxon>Fungi</taxon>
        <taxon>Dikarya</taxon>
        <taxon>Basidiomycota</taxon>
        <taxon>Agaricomycotina</taxon>
        <taxon>Agaricomycetes</taxon>
        <taxon>Russulales</taxon>
        <taxon>Auriscalpiaceae</taxon>
        <taxon>Artomyces</taxon>
    </lineage>
</organism>
<name>A0ACB8T021_9AGAM</name>
<gene>
    <name evidence="1" type="ORF">BV25DRAFT_1826596</name>
</gene>
<reference evidence="1" key="2">
    <citation type="journal article" date="2022" name="New Phytol.">
        <title>Evolutionary transition to the ectomycorrhizal habit in the genomes of a hyperdiverse lineage of mushroom-forming fungi.</title>
        <authorList>
            <person name="Looney B."/>
            <person name="Miyauchi S."/>
            <person name="Morin E."/>
            <person name="Drula E."/>
            <person name="Courty P.E."/>
            <person name="Kohler A."/>
            <person name="Kuo A."/>
            <person name="LaButti K."/>
            <person name="Pangilinan J."/>
            <person name="Lipzen A."/>
            <person name="Riley R."/>
            <person name="Andreopoulos W."/>
            <person name="He G."/>
            <person name="Johnson J."/>
            <person name="Nolan M."/>
            <person name="Tritt A."/>
            <person name="Barry K.W."/>
            <person name="Grigoriev I.V."/>
            <person name="Nagy L.G."/>
            <person name="Hibbett D."/>
            <person name="Henrissat B."/>
            <person name="Matheny P.B."/>
            <person name="Labbe J."/>
            <person name="Martin F.M."/>
        </authorList>
    </citation>
    <scope>NUCLEOTIDE SEQUENCE</scope>
    <source>
        <strain evidence="1">HHB10654</strain>
    </source>
</reference>
<dbReference type="Proteomes" id="UP000814140">
    <property type="component" value="Unassembled WGS sequence"/>
</dbReference>
<comment type="caution">
    <text evidence="1">The sequence shown here is derived from an EMBL/GenBank/DDBJ whole genome shotgun (WGS) entry which is preliminary data.</text>
</comment>